<dbReference type="PANTHER" id="PTHR40254">
    <property type="entry name" value="BLR0577 PROTEIN"/>
    <property type="match status" value="1"/>
</dbReference>
<feature type="region of interest" description="Disordered" evidence="1">
    <location>
        <begin position="1"/>
        <end position="62"/>
    </location>
</feature>
<protein>
    <submittedName>
        <fullName evidence="3">FAD-NAD(P)-binding</fullName>
    </submittedName>
</protein>
<feature type="domain" description="FAD-dependent urate hydroxylase HpyO/Asp monooxygenase CreE-like FAD/NAD(P)-binding" evidence="2">
    <location>
        <begin position="67"/>
        <end position="230"/>
    </location>
</feature>
<evidence type="ECO:0000259" key="2">
    <source>
        <dbReference type="Pfam" id="PF13454"/>
    </source>
</evidence>
<dbReference type="InterPro" id="IPR052189">
    <property type="entry name" value="L-asp_N-monooxygenase_NS-form"/>
</dbReference>
<keyword evidence="4" id="KW-1185">Reference proteome</keyword>
<organism evidence="3 4">
    <name type="scientific">Parafrankia irregularis</name>
    <dbReference type="NCBI Taxonomy" id="795642"/>
    <lineage>
        <taxon>Bacteria</taxon>
        <taxon>Bacillati</taxon>
        <taxon>Actinomycetota</taxon>
        <taxon>Actinomycetes</taxon>
        <taxon>Frankiales</taxon>
        <taxon>Frankiaceae</taxon>
        <taxon>Parafrankia</taxon>
    </lineage>
</organism>
<accession>A0A0S4QHE5</accession>
<dbReference type="InterPro" id="IPR036188">
    <property type="entry name" value="FAD/NAD-bd_sf"/>
</dbReference>
<evidence type="ECO:0000313" key="3">
    <source>
        <dbReference type="EMBL" id="CUU54945.1"/>
    </source>
</evidence>
<dbReference type="RefSeq" id="WP_091273024.1">
    <property type="nucleotide sequence ID" value="NZ_FAOZ01000004.1"/>
</dbReference>
<reference evidence="4" key="1">
    <citation type="submission" date="2015-11" db="EMBL/GenBank/DDBJ databases">
        <authorList>
            <person name="Varghese N."/>
        </authorList>
    </citation>
    <scope>NUCLEOTIDE SEQUENCE [LARGE SCALE GENOMIC DNA]</scope>
    <source>
        <strain evidence="4">DSM 45899</strain>
    </source>
</reference>
<dbReference type="AlphaFoldDB" id="A0A0S4QHE5"/>
<proteinExistence type="predicted"/>
<name>A0A0S4QHE5_9ACTN</name>
<gene>
    <name evidence="3" type="ORF">Ga0074812_10422</name>
</gene>
<evidence type="ECO:0000256" key="1">
    <source>
        <dbReference type="SAM" id="MobiDB-lite"/>
    </source>
</evidence>
<dbReference type="SUPFAM" id="SSF51905">
    <property type="entry name" value="FAD/NAD(P)-binding domain"/>
    <property type="match status" value="1"/>
</dbReference>
<dbReference type="InterPro" id="IPR038732">
    <property type="entry name" value="HpyO/CreE_NAD-binding"/>
</dbReference>
<dbReference type="EMBL" id="FAOZ01000004">
    <property type="protein sequence ID" value="CUU54945.1"/>
    <property type="molecule type" value="Genomic_DNA"/>
</dbReference>
<dbReference type="PANTHER" id="PTHR40254:SF1">
    <property type="entry name" value="BLR0577 PROTEIN"/>
    <property type="match status" value="1"/>
</dbReference>
<evidence type="ECO:0000313" key="4">
    <source>
        <dbReference type="Proteomes" id="UP000198802"/>
    </source>
</evidence>
<dbReference type="Pfam" id="PF13454">
    <property type="entry name" value="NAD_binding_9"/>
    <property type="match status" value="1"/>
</dbReference>
<sequence length="694" mass="75953">MGRDAWRHSGRQATDLDSDSTTVFEGSAGAVSDGGARPAGAQSGRLPGLAGPTEPGSTDRAPDYRIAVVGSGPRGMSVLERLASRLLASPVDRGVHLYLIDGVEVGCGRVWRTDQPQWFLMNTVCREVTMFSGPPDEGPPRPGAGPSLAQWWRDNAEDYVGPDGYAPRRVHARYLRFVLDTVERALPRHVVTHRVPAMVEDIEPTTEGYRLDLSGGNALLVDRVVLTTGHSQLEQTGRHRVYERFAATRPNLRYFPGDSPADLPLDTVPAGSAVGVMGLGLTFYDLMLAFTLGRGGRFREDGDGRLVYLPSGREPRLYGGSRSGMPLPARGRNQKSSELAFTPTVFTTSNVTRGHDFGTLDFTRHMLPWIIAEIELVYYQTALREQGDAEAAAFLTAAAGRIAATAVPPVSELARPLLREPMPPLDFERLCRPFVGATFDHPDEFDRALTEYLLRDLERAERGNYADPIKAALDVLRDTRWVVREIVDFGGLTPDSHRDGFLSWFAPRSALLAAGPPRSRLRQAQALREAGLLRVVGPDLQVGTDEWRGCFTLSSPAVADSIVAVETLIDARTPTTDINRDRSILTRNLVRRGVWTEFTNGAGPDAFRTGGVAVTQSPYHPVDRRGRPDRGLYVLGIPAEHTRWFTLVGSGRPGNWNEFTRDADAIARDALAGMAVQAPTQRRSARTVPAVALR</sequence>
<dbReference type="Proteomes" id="UP000198802">
    <property type="component" value="Unassembled WGS sequence"/>
</dbReference>